<reference evidence="3" key="3">
    <citation type="submission" date="2023-01" db="EMBL/GenBank/DDBJ databases">
        <authorList>
            <person name="Sun Q."/>
            <person name="Evtushenko L."/>
        </authorList>
    </citation>
    <scope>NUCLEOTIDE SEQUENCE</scope>
    <source>
        <strain evidence="3">VKM B-1606</strain>
    </source>
</reference>
<reference evidence="4 5" key="2">
    <citation type="submission" date="2021-01" db="EMBL/GenBank/DDBJ databases">
        <title>Genomic Encyclopedia of Type Strains, Phase IV (KMG-IV): sequencing the most valuable type-strain genomes for metagenomic binning, comparative biology and taxonomic classification.</title>
        <authorList>
            <person name="Goeker M."/>
        </authorList>
    </citation>
    <scope>NUCLEOTIDE SEQUENCE [LARGE SCALE GENOMIC DNA]</scope>
    <source>
        <strain evidence="4 5">DSM 6130</strain>
    </source>
</reference>
<organism evidence="3 6">
    <name type="scientific">Methylopila capsulata</name>
    <dbReference type="NCBI Taxonomy" id="61654"/>
    <lineage>
        <taxon>Bacteria</taxon>
        <taxon>Pseudomonadati</taxon>
        <taxon>Pseudomonadota</taxon>
        <taxon>Alphaproteobacteria</taxon>
        <taxon>Hyphomicrobiales</taxon>
        <taxon>Methylopilaceae</taxon>
        <taxon>Methylopila</taxon>
    </lineage>
</organism>
<keyword evidence="1" id="KW-0812">Transmembrane</keyword>
<evidence type="ECO:0000313" key="5">
    <source>
        <dbReference type="Proteomes" id="UP000758856"/>
    </source>
</evidence>
<dbReference type="Proteomes" id="UP001143400">
    <property type="component" value="Unassembled WGS sequence"/>
</dbReference>
<dbReference type="EMBL" id="BSFF01000003">
    <property type="protein sequence ID" value="GLK56661.1"/>
    <property type="molecule type" value="Genomic_DNA"/>
</dbReference>
<comment type="caution">
    <text evidence="3">The sequence shown here is derived from an EMBL/GenBank/DDBJ whole genome shotgun (WGS) entry which is preliminary data.</text>
</comment>
<gene>
    <name evidence="3" type="ORF">GCM10008170_26800</name>
    <name evidence="4" type="ORF">JOD31_002694</name>
</gene>
<evidence type="ECO:0000313" key="3">
    <source>
        <dbReference type="EMBL" id="GLK56661.1"/>
    </source>
</evidence>
<evidence type="ECO:0000313" key="4">
    <source>
        <dbReference type="EMBL" id="MBM7852452.1"/>
    </source>
</evidence>
<dbReference type="EMBL" id="JAFBCY010000003">
    <property type="protein sequence ID" value="MBM7852452.1"/>
    <property type="molecule type" value="Genomic_DNA"/>
</dbReference>
<feature type="transmembrane region" description="Helical" evidence="1">
    <location>
        <begin position="45"/>
        <end position="67"/>
    </location>
</feature>
<accession>A0A9W6IX13</accession>
<sequence>MKSLSFRASAVALSATFIGLTFAPVAAQADHWRYRHGYYGHHHDGGRTAAAIAGVGILGLAAGAAMAESSRERCRLERQRFRDSRGVRRTRTIEVCR</sequence>
<dbReference type="RefSeq" id="WP_204950842.1">
    <property type="nucleotide sequence ID" value="NZ_BSFF01000003.1"/>
</dbReference>
<reference evidence="3" key="1">
    <citation type="journal article" date="2014" name="Int. J. Syst. Evol. Microbiol.">
        <title>Complete genome sequence of Corynebacterium casei LMG S-19264T (=DSM 44701T), isolated from a smear-ripened cheese.</title>
        <authorList>
            <consortium name="US DOE Joint Genome Institute (JGI-PGF)"/>
            <person name="Walter F."/>
            <person name="Albersmeier A."/>
            <person name="Kalinowski J."/>
            <person name="Ruckert C."/>
        </authorList>
    </citation>
    <scope>NUCLEOTIDE SEQUENCE</scope>
    <source>
        <strain evidence="3">VKM B-1606</strain>
    </source>
</reference>
<proteinExistence type="predicted"/>
<keyword evidence="2" id="KW-0732">Signal</keyword>
<protein>
    <submittedName>
        <fullName evidence="3">Uncharacterized protein</fullName>
    </submittedName>
</protein>
<dbReference type="Proteomes" id="UP000758856">
    <property type="component" value="Unassembled WGS sequence"/>
</dbReference>
<keyword evidence="1" id="KW-0472">Membrane</keyword>
<evidence type="ECO:0000313" key="6">
    <source>
        <dbReference type="Proteomes" id="UP001143400"/>
    </source>
</evidence>
<keyword evidence="1" id="KW-1133">Transmembrane helix</keyword>
<name>A0A9W6IX13_9HYPH</name>
<evidence type="ECO:0000256" key="1">
    <source>
        <dbReference type="SAM" id="Phobius"/>
    </source>
</evidence>
<feature type="chain" id="PRO_5040965657" evidence="2">
    <location>
        <begin position="24"/>
        <end position="97"/>
    </location>
</feature>
<keyword evidence="5" id="KW-1185">Reference proteome</keyword>
<feature type="signal peptide" evidence="2">
    <location>
        <begin position="1"/>
        <end position="23"/>
    </location>
</feature>
<evidence type="ECO:0000256" key="2">
    <source>
        <dbReference type="SAM" id="SignalP"/>
    </source>
</evidence>
<dbReference type="AlphaFoldDB" id="A0A9W6IX13"/>